<keyword evidence="7" id="KW-1185">Reference proteome</keyword>
<dbReference type="GO" id="GO:0006412">
    <property type="term" value="P:translation"/>
    <property type="evidence" value="ECO:0007669"/>
    <property type="project" value="TreeGrafter"/>
</dbReference>
<dbReference type="AlphaFoldDB" id="A0A1H0AKT7"/>
<dbReference type="InterPro" id="IPR036847">
    <property type="entry name" value="RimP_C_sf"/>
</dbReference>
<evidence type="ECO:0000313" key="6">
    <source>
        <dbReference type="EMBL" id="SDN33951.1"/>
    </source>
</evidence>
<dbReference type="EMBL" id="FNIN01000001">
    <property type="protein sequence ID" value="SDN33951.1"/>
    <property type="molecule type" value="Genomic_DNA"/>
</dbReference>
<dbReference type="FunFam" id="3.30.300.70:FF:000001">
    <property type="entry name" value="Ribosome maturation factor RimP"/>
    <property type="match status" value="1"/>
</dbReference>
<keyword evidence="2 3" id="KW-0690">Ribosome biogenesis</keyword>
<dbReference type="OrthoDB" id="9805006at2"/>
<dbReference type="Pfam" id="PF02576">
    <property type="entry name" value="RimP_N"/>
    <property type="match status" value="1"/>
</dbReference>
<gene>
    <name evidence="3" type="primary">rimP</name>
    <name evidence="6" type="ORF">SAMN04488516_101452</name>
</gene>
<dbReference type="HAMAP" id="MF_01077">
    <property type="entry name" value="RimP"/>
    <property type="match status" value="1"/>
</dbReference>
<dbReference type="InterPro" id="IPR028998">
    <property type="entry name" value="RimP_C"/>
</dbReference>
<comment type="similarity">
    <text evidence="3">Belongs to the RimP family.</text>
</comment>
<reference evidence="6 7" key="1">
    <citation type="submission" date="2016-10" db="EMBL/GenBank/DDBJ databases">
        <authorList>
            <person name="de Groot N.N."/>
        </authorList>
    </citation>
    <scope>NUCLEOTIDE SEQUENCE [LARGE SCALE GENOMIC DNA]</scope>
    <source>
        <strain evidence="6 7">DSM 15269</strain>
    </source>
</reference>
<protein>
    <recommendedName>
        <fullName evidence="3">Ribosome maturation factor RimP</fullName>
    </recommendedName>
</protein>
<comment type="subcellular location">
    <subcellularLocation>
        <location evidence="3">Cytoplasm</location>
    </subcellularLocation>
</comment>
<sequence length="153" mass="18008">MDKNLQQSLEDLIKEQCALHQLEYWGIEISFGRGKKGLLRIYIDKENGITIDELAKFSRELEVVLDIEDIIPGSYNLEVSSPGLNRKFFHPNQLKRFIGQSIKVKLKEPINKQKVFKGKLIKVEQNIFFLQTDKQEIKIDFFETEKVNLEYKF</sequence>
<dbReference type="CDD" id="cd01734">
    <property type="entry name" value="YlxS_C"/>
    <property type="match status" value="1"/>
</dbReference>
<comment type="function">
    <text evidence="3">Required for maturation of 30S ribosomal subunits.</text>
</comment>
<dbReference type="PANTHER" id="PTHR33867:SF1">
    <property type="entry name" value="RIBOSOME MATURATION FACTOR RIMP"/>
    <property type="match status" value="1"/>
</dbReference>
<organism evidence="6 7">
    <name type="scientific">Desulfonauticus submarinus</name>
    <dbReference type="NCBI Taxonomy" id="206665"/>
    <lineage>
        <taxon>Bacteria</taxon>
        <taxon>Pseudomonadati</taxon>
        <taxon>Thermodesulfobacteriota</taxon>
        <taxon>Desulfovibrionia</taxon>
        <taxon>Desulfovibrionales</taxon>
        <taxon>Desulfonauticaceae</taxon>
        <taxon>Desulfonauticus</taxon>
    </lineage>
</organism>
<evidence type="ECO:0000256" key="2">
    <source>
        <dbReference type="ARBA" id="ARBA00022517"/>
    </source>
</evidence>
<evidence type="ECO:0000256" key="3">
    <source>
        <dbReference type="HAMAP-Rule" id="MF_01077"/>
    </source>
</evidence>
<dbReference type="Pfam" id="PF17384">
    <property type="entry name" value="DUF150_C"/>
    <property type="match status" value="1"/>
</dbReference>
<dbReference type="PANTHER" id="PTHR33867">
    <property type="entry name" value="RIBOSOME MATURATION FACTOR RIMP"/>
    <property type="match status" value="1"/>
</dbReference>
<evidence type="ECO:0000256" key="1">
    <source>
        <dbReference type="ARBA" id="ARBA00022490"/>
    </source>
</evidence>
<dbReference type="RefSeq" id="WP_159427673.1">
    <property type="nucleotide sequence ID" value="NZ_FNIN01000001.1"/>
</dbReference>
<dbReference type="STRING" id="206665.SAMN04488516_101452"/>
<proteinExistence type="inferred from homology"/>
<dbReference type="GO" id="GO:0000028">
    <property type="term" value="P:ribosomal small subunit assembly"/>
    <property type="evidence" value="ECO:0007669"/>
    <property type="project" value="TreeGrafter"/>
</dbReference>
<name>A0A1H0AKT7_9BACT</name>
<dbReference type="GO" id="GO:0005829">
    <property type="term" value="C:cytosol"/>
    <property type="evidence" value="ECO:0007669"/>
    <property type="project" value="TreeGrafter"/>
</dbReference>
<dbReference type="Proteomes" id="UP000199602">
    <property type="component" value="Unassembled WGS sequence"/>
</dbReference>
<feature type="domain" description="Ribosome maturation factor RimP C-terminal" evidence="5">
    <location>
        <begin position="90"/>
        <end position="153"/>
    </location>
</feature>
<evidence type="ECO:0000259" key="5">
    <source>
        <dbReference type="Pfam" id="PF17384"/>
    </source>
</evidence>
<dbReference type="Gene3D" id="2.30.30.180">
    <property type="entry name" value="Ribosome maturation factor RimP, C-terminal domain"/>
    <property type="match status" value="1"/>
</dbReference>
<evidence type="ECO:0000313" key="7">
    <source>
        <dbReference type="Proteomes" id="UP000199602"/>
    </source>
</evidence>
<keyword evidence="1 3" id="KW-0963">Cytoplasm</keyword>
<accession>A0A1H0AKT7</accession>
<evidence type="ECO:0000259" key="4">
    <source>
        <dbReference type="Pfam" id="PF02576"/>
    </source>
</evidence>
<feature type="domain" description="Ribosome maturation factor RimP N-terminal" evidence="4">
    <location>
        <begin position="13"/>
        <end position="84"/>
    </location>
</feature>
<dbReference type="SUPFAM" id="SSF75420">
    <property type="entry name" value="YhbC-like, N-terminal domain"/>
    <property type="match status" value="1"/>
</dbReference>
<dbReference type="SUPFAM" id="SSF74942">
    <property type="entry name" value="YhbC-like, C-terminal domain"/>
    <property type="match status" value="1"/>
</dbReference>
<dbReference type="Gene3D" id="3.30.300.70">
    <property type="entry name" value="RimP-like superfamily, N-terminal"/>
    <property type="match status" value="1"/>
</dbReference>
<dbReference type="InterPro" id="IPR035956">
    <property type="entry name" value="RimP_N_sf"/>
</dbReference>
<dbReference type="InterPro" id="IPR028989">
    <property type="entry name" value="RimP_N"/>
</dbReference>
<dbReference type="InterPro" id="IPR003728">
    <property type="entry name" value="Ribosome_maturation_RimP"/>
</dbReference>